<comment type="similarity">
    <text evidence="2 7">Belongs to the zinc-containing alcohol dehydrogenase family.</text>
</comment>
<keyword evidence="4 7" id="KW-0862">Zinc</keyword>
<feature type="domain" description="Enoyl reductase (ER)" evidence="8">
    <location>
        <begin position="14"/>
        <end position="359"/>
    </location>
</feature>
<dbReference type="PROSITE" id="PS00059">
    <property type="entry name" value="ADH_ZINC"/>
    <property type="match status" value="1"/>
</dbReference>
<comment type="caution">
    <text evidence="9">The sequence shown here is derived from an EMBL/GenBank/DDBJ whole genome shotgun (WGS) entry which is preliminary data.</text>
</comment>
<proteinExistence type="inferred from homology"/>
<accession>A0AAD5PKV3</accession>
<evidence type="ECO:0000256" key="4">
    <source>
        <dbReference type="ARBA" id="ARBA00022833"/>
    </source>
</evidence>
<dbReference type="Pfam" id="PF08240">
    <property type="entry name" value="ADH_N"/>
    <property type="match status" value="1"/>
</dbReference>
<evidence type="ECO:0000259" key="8">
    <source>
        <dbReference type="SMART" id="SM00829"/>
    </source>
</evidence>
<keyword evidence="10" id="KW-1185">Reference proteome</keyword>
<dbReference type="InterPro" id="IPR013154">
    <property type="entry name" value="ADH-like_N"/>
</dbReference>
<keyword evidence="6" id="KW-0520">NAD</keyword>
<dbReference type="InterPro" id="IPR020843">
    <property type="entry name" value="ER"/>
</dbReference>
<dbReference type="SUPFAM" id="SSF50129">
    <property type="entry name" value="GroES-like"/>
    <property type="match status" value="1"/>
</dbReference>
<comment type="cofactor">
    <cofactor evidence="1 7">
        <name>Zn(2+)</name>
        <dbReference type="ChEBI" id="CHEBI:29105"/>
    </cofactor>
</comment>
<evidence type="ECO:0000313" key="10">
    <source>
        <dbReference type="Proteomes" id="UP001209540"/>
    </source>
</evidence>
<dbReference type="FunFam" id="3.40.50.720:FF:000068">
    <property type="entry name" value="Sorbitol dehydrogenase"/>
    <property type="match status" value="1"/>
</dbReference>
<dbReference type="SMART" id="SM00829">
    <property type="entry name" value="PKS_ER"/>
    <property type="match status" value="1"/>
</dbReference>
<dbReference type="EMBL" id="JAIXMP010000001">
    <property type="protein sequence ID" value="KAI9278548.1"/>
    <property type="molecule type" value="Genomic_DNA"/>
</dbReference>
<dbReference type="InterPro" id="IPR011032">
    <property type="entry name" value="GroES-like_sf"/>
</dbReference>
<organism evidence="9 10">
    <name type="scientific">Phascolomyces articulosus</name>
    <dbReference type="NCBI Taxonomy" id="60185"/>
    <lineage>
        <taxon>Eukaryota</taxon>
        <taxon>Fungi</taxon>
        <taxon>Fungi incertae sedis</taxon>
        <taxon>Mucoromycota</taxon>
        <taxon>Mucoromycotina</taxon>
        <taxon>Mucoromycetes</taxon>
        <taxon>Mucorales</taxon>
        <taxon>Lichtheimiaceae</taxon>
        <taxon>Phascolomyces</taxon>
    </lineage>
</organism>
<dbReference type="Pfam" id="PF00107">
    <property type="entry name" value="ADH_zinc_N"/>
    <property type="match status" value="1"/>
</dbReference>
<dbReference type="PANTHER" id="PTHR43161">
    <property type="entry name" value="SORBITOL DEHYDROGENASE"/>
    <property type="match status" value="1"/>
</dbReference>
<protein>
    <submittedName>
        <fullName evidence="9">Chaperonin 10-like protein</fullName>
    </submittedName>
</protein>
<name>A0AAD5PKV3_9FUNG</name>
<dbReference type="GO" id="GO:0008270">
    <property type="term" value="F:zinc ion binding"/>
    <property type="evidence" value="ECO:0007669"/>
    <property type="project" value="InterPro"/>
</dbReference>
<reference evidence="9" key="2">
    <citation type="submission" date="2023-02" db="EMBL/GenBank/DDBJ databases">
        <authorList>
            <consortium name="DOE Joint Genome Institute"/>
            <person name="Mondo S.J."/>
            <person name="Chang Y."/>
            <person name="Wang Y."/>
            <person name="Ahrendt S."/>
            <person name="Andreopoulos W."/>
            <person name="Barry K."/>
            <person name="Beard J."/>
            <person name="Benny G.L."/>
            <person name="Blankenship S."/>
            <person name="Bonito G."/>
            <person name="Cuomo C."/>
            <person name="Desiro A."/>
            <person name="Gervers K.A."/>
            <person name="Hundley H."/>
            <person name="Kuo A."/>
            <person name="LaButti K."/>
            <person name="Lang B.F."/>
            <person name="Lipzen A."/>
            <person name="O'Donnell K."/>
            <person name="Pangilinan J."/>
            <person name="Reynolds N."/>
            <person name="Sandor L."/>
            <person name="Smith M.W."/>
            <person name="Tsang A."/>
            <person name="Grigoriev I.V."/>
            <person name="Stajich J.E."/>
            <person name="Spatafora J.W."/>
        </authorList>
    </citation>
    <scope>NUCLEOTIDE SEQUENCE</scope>
    <source>
        <strain evidence="9">RSA 2281</strain>
    </source>
</reference>
<dbReference type="InterPro" id="IPR013149">
    <property type="entry name" value="ADH-like_C"/>
</dbReference>
<dbReference type="GO" id="GO:0006062">
    <property type="term" value="P:sorbitol catabolic process"/>
    <property type="evidence" value="ECO:0007669"/>
    <property type="project" value="TreeGrafter"/>
</dbReference>
<dbReference type="AlphaFoldDB" id="A0AAD5PKV3"/>
<gene>
    <name evidence="9" type="ORF">BDA99DRAFT_492479</name>
</gene>
<evidence type="ECO:0000256" key="1">
    <source>
        <dbReference type="ARBA" id="ARBA00001947"/>
    </source>
</evidence>
<evidence type="ECO:0000313" key="9">
    <source>
        <dbReference type="EMBL" id="KAI9278548.1"/>
    </source>
</evidence>
<dbReference type="GO" id="GO:0003939">
    <property type="term" value="F:L-iditol 2-dehydrogenase (NAD+) activity"/>
    <property type="evidence" value="ECO:0007669"/>
    <property type="project" value="TreeGrafter"/>
</dbReference>
<evidence type="ECO:0000256" key="6">
    <source>
        <dbReference type="ARBA" id="ARBA00023027"/>
    </source>
</evidence>
<dbReference type="InterPro" id="IPR045306">
    <property type="entry name" value="SDH-like"/>
</dbReference>
<evidence type="ECO:0000256" key="2">
    <source>
        <dbReference type="ARBA" id="ARBA00008072"/>
    </source>
</evidence>
<dbReference type="CDD" id="cd05285">
    <property type="entry name" value="sorbitol_DH"/>
    <property type="match status" value="1"/>
</dbReference>
<dbReference type="InterPro" id="IPR036291">
    <property type="entry name" value="NAD(P)-bd_dom_sf"/>
</dbReference>
<dbReference type="PANTHER" id="PTHR43161:SF9">
    <property type="entry name" value="SORBITOL DEHYDROGENASE"/>
    <property type="match status" value="1"/>
</dbReference>
<dbReference type="InterPro" id="IPR002328">
    <property type="entry name" value="ADH_Zn_CS"/>
</dbReference>
<keyword evidence="3 7" id="KW-0479">Metal-binding</keyword>
<keyword evidence="5" id="KW-0560">Oxidoreductase</keyword>
<reference evidence="9" key="1">
    <citation type="journal article" date="2022" name="IScience">
        <title>Evolution of zygomycete secretomes and the origins of terrestrial fungal ecologies.</title>
        <authorList>
            <person name="Chang Y."/>
            <person name="Wang Y."/>
            <person name="Mondo S."/>
            <person name="Ahrendt S."/>
            <person name="Andreopoulos W."/>
            <person name="Barry K."/>
            <person name="Beard J."/>
            <person name="Benny G.L."/>
            <person name="Blankenship S."/>
            <person name="Bonito G."/>
            <person name="Cuomo C."/>
            <person name="Desiro A."/>
            <person name="Gervers K.A."/>
            <person name="Hundley H."/>
            <person name="Kuo A."/>
            <person name="LaButti K."/>
            <person name="Lang B.F."/>
            <person name="Lipzen A."/>
            <person name="O'Donnell K."/>
            <person name="Pangilinan J."/>
            <person name="Reynolds N."/>
            <person name="Sandor L."/>
            <person name="Smith M.E."/>
            <person name="Tsang A."/>
            <person name="Grigoriev I.V."/>
            <person name="Stajich J.E."/>
            <person name="Spatafora J.W."/>
        </authorList>
    </citation>
    <scope>NUCLEOTIDE SEQUENCE</scope>
    <source>
        <strain evidence="9">RSA 2281</strain>
    </source>
</reference>
<dbReference type="SUPFAM" id="SSF51735">
    <property type="entry name" value="NAD(P)-binding Rossmann-fold domains"/>
    <property type="match status" value="1"/>
</dbReference>
<dbReference type="Gene3D" id="3.90.180.10">
    <property type="entry name" value="Medium-chain alcohol dehydrogenases, catalytic domain"/>
    <property type="match status" value="1"/>
</dbReference>
<evidence type="ECO:0000256" key="5">
    <source>
        <dbReference type="ARBA" id="ARBA00023002"/>
    </source>
</evidence>
<evidence type="ECO:0000256" key="3">
    <source>
        <dbReference type="ARBA" id="ARBA00022723"/>
    </source>
</evidence>
<evidence type="ECO:0000256" key="7">
    <source>
        <dbReference type="RuleBase" id="RU361277"/>
    </source>
</evidence>
<sequence length="366" mass="40043">MVYQTNTAAFLYQAHDLRMEEQPIETPRNGEVLVNIRATGICGSDLHYYLDGKMGNLQIEPSKPMILGHEAAGVVTELGPGVTDLKIGDRVAIEPGRSCQKCRYCTEDGGVEYNLCPKMKFLGSIRQGPNHGSLRRYASFPAYLCHKIPESMSYEDGALIEPLSVAVYAVNRTPVKQGSTVVVLGAGPVGLLTAAAAYAQGAKHCLILDINAPRLEFASKYLPNIQTMLLPKITSLDDAQGQSEKIVKSYFDDEQGIDVTFDCTGVEICINMAVHLTRAGGTVMFIGLGKPSMLMPTNVIITKQVNLLGNFRYAHAYKKSIEWVEQGKIPLNGLVTHRFALEDTLRAFDLAKQNAEGVMKIQIGDF</sequence>
<dbReference type="Gene3D" id="3.40.50.720">
    <property type="entry name" value="NAD(P)-binding Rossmann-like Domain"/>
    <property type="match status" value="1"/>
</dbReference>
<dbReference type="Proteomes" id="UP001209540">
    <property type="component" value="Unassembled WGS sequence"/>
</dbReference>